<organism evidence="1 2">
    <name type="scientific">Gossypium klotzschianum</name>
    <dbReference type="NCBI Taxonomy" id="34286"/>
    <lineage>
        <taxon>Eukaryota</taxon>
        <taxon>Viridiplantae</taxon>
        <taxon>Streptophyta</taxon>
        <taxon>Embryophyta</taxon>
        <taxon>Tracheophyta</taxon>
        <taxon>Spermatophyta</taxon>
        <taxon>Magnoliopsida</taxon>
        <taxon>eudicotyledons</taxon>
        <taxon>Gunneridae</taxon>
        <taxon>Pentapetalae</taxon>
        <taxon>rosids</taxon>
        <taxon>malvids</taxon>
        <taxon>Malvales</taxon>
        <taxon>Malvaceae</taxon>
        <taxon>Malvoideae</taxon>
        <taxon>Gossypium</taxon>
    </lineage>
</organism>
<proteinExistence type="predicted"/>
<gene>
    <name evidence="1" type="ORF">Goklo_004354</name>
</gene>
<accession>A0A7J8VP11</accession>
<evidence type="ECO:0000313" key="2">
    <source>
        <dbReference type="Proteomes" id="UP000593573"/>
    </source>
</evidence>
<protein>
    <submittedName>
        <fullName evidence="1">Uncharacterized protein</fullName>
    </submittedName>
</protein>
<evidence type="ECO:0000313" key="1">
    <source>
        <dbReference type="EMBL" id="MBA0664330.1"/>
    </source>
</evidence>
<reference evidence="1 2" key="1">
    <citation type="journal article" date="2019" name="Genome Biol. Evol.">
        <title>Insights into the evolution of the New World diploid cottons (Gossypium, subgenus Houzingenia) based on genome sequencing.</title>
        <authorList>
            <person name="Grover C.E."/>
            <person name="Arick M.A. 2nd"/>
            <person name="Thrash A."/>
            <person name="Conover J.L."/>
            <person name="Sanders W.S."/>
            <person name="Peterson D.G."/>
            <person name="Frelichowski J.E."/>
            <person name="Scheffler J.A."/>
            <person name="Scheffler B.E."/>
            <person name="Wendel J.F."/>
        </authorList>
    </citation>
    <scope>NUCLEOTIDE SEQUENCE [LARGE SCALE GENOMIC DNA]</scope>
    <source>
        <strain evidence="1">57</strain>
        <tissue evidence="1">Leaf</tissue>
    </source>
</reference>
<dbReference type="OrthoDB" id="10335437at2759"/>
<dbReference type="Proteomes" id="UP000593573">
    <property type="component" value="Unassembled WGS sequence"/>
</dbReference>
<keyword evidence="2" id="KW-1185">Reference proteome</keyword>
<dbReference type="AlphaFoldDB" id="A0A7J8VP11"/>
<sequence>VEDVAIANSHEEINNFHGCEADVSLDEIKKEKKISDASEKIYSTSFTNATTLLRENIQTVGLEISRSIASEVLIQQKSEWSFKKVH</sequence>
<name>A0A7J8VP11_9ROSI</name>
<feature type="non-terminal residue" evidence="1">
    <location>
        <position position="1"/>
    </location>
</feature>
<dbReference type="EMBL" id="JABFAB010000011">
    <property type="protein sequence ID" value="MBA0664330.1"/>
    <property type="molecule type" value="Genomic_DNA"/>
</dbReference>
<comment type="caution">
    <text evidence="1">The sequence shown here is derived from an EMBL/GenBank/DDBJ whole genome shotgun (WGS) entry which is preliminary data.</text>
</comment>